<dbReference type="PANTHER" id="PTHR12646">
    <property type="entry name" value="NOT56 - RELATED"/>
    <property type="match status" value="1"/>
</dbReference>
<evidence type="ECO:0000256" key="9">
    <source>
        <dbReference type="ARBA" id="ARBA00023136"/>
    </source>
</evidence>
<dbReference type="Proteomes" id="UP001497497">
    <property type="component" value="Unassembled WGS sequence"/>
</dbReference>
<dbReference type="GO" id="GO:0052925">
    <property type="term" value="F:dol-P-Man:Man(5)GlcNAc(2)-PP-Dol alpha-1,3-mannosyltransferase activity"/>
    <property type="evidence" value="ECO:0007669"/>
    <property type="project" value="UniProtKB-EC"/>
</dbReference>
<dbReference type="EC" id="2.4.1.258" evidence="3"/>
<gene>
    <name evidence="12" type="ORF">GSLYS_00006470001</name>
</gene>
<feature type="transmembrane region" description="Helical" evidence="11">
    <location>
        <begin position="224"/>
        <end position="241"/>
    </location>
</feature>
<comment type="pathway">
    <text evidence="2">Protein modification; protein glycosylation.</text>
</comment>
<evidence type="ECO:0000313" key="12">
    <source>
        <dbReference type="EMBL" id="CAL1532391.1"/>
    </source>
</evidence>
<feature type="transmembrane region" description="Helical" evidence="11">
    <location>
        <begin position="324"/>
        <end position="342"/>
    </location>
</feature>
<feature type="transmembrane region" description="Helical" evidence="11">
    <location>
        <begin position="390"/>
        <end position="408"/>
    </location>
</feature>
<name>A0AAV2HGG3_LYMST</name>
<evidence type="ECO:0000256" key="8">
    <source>
        <dbReference type="ARBA" id="ARBA00022989"/>
    </source>
</evidence>
<evidence type="ECO:0000256" key="5">
    <source>
        <dbReference type="ARBA" id="ARBA00022679"/>
    </source>
</evidence>
<dbReference type="AlphaFoldDB" id="A0AAV2HGG3"/>
<proteinExistence type="predicted"/>
<evidence type="ECO:0000256" key="11">
    <source>
        <dbReference type="SAM" id="Phobius"/>
    </source>
</evidence>
<sequence>MAGTKKVSASASSTNKSYFNLIKRMISDPAYPLPAMIALLLAEVVVNLLVIVKIKYTEIDWVAYMQEVEGVVNGTYDYMELKGDTGPLVYPAGFVYVFMGLYFLTDLGVNITRAQYIFAGLYIINLLVVFDIYRQAKRIPPYALFFMCALSYRIHSIFVLRLFNDPVAMLFLYMSVNLFMRCHWSWGCLFYSLGVSIKMNLLLFAPALLFLLVVTQGIKGTIKHLTICGLPQIILGLPFLISNPTGYIMRSFDLGRQFFYIWTVNWRLLPEEIFLNRYFQAGLLLVHVFTICLFLWFRWRRCFPSLKIQWSNKNLKQHLSPDQILFPLFTANFIGMCFSRSLHYQFYVWYFHSLHYLVWCTPYPDVVRILLLGVIEFCWNTYPSTVTSSSLLHVSHAAILIGLWLVIVKRTLQPGKHSVSTKDTSIGKVKVG</sequence>
<feature type="transmembrane region" description="Helical" evidence="11">
    <location>
        <begin position="183"/>
        <end position="212"/>
    </location>
</feature>
<keyword evidence="4" id="KW-0328">Glycosyltransferase</keyword>
<dbReference type="InterPro" id="IPR007873">
    <property type="entry name" value="Glycosyltransferase_ALG3"/>
</dbReference>
<comment type="subcellular location">
    <subcellularLocation>
        <location evidence="1">Endoplasmic reticulum membrane</location>
        <topology evidence="1">Multi-pass membrane protein</topology>
    </subcellularLocation>
</comment>
<feature type="transmembrane region" description="Helical" evidence="11">
    <location>
        <begin position="88"/>
        <end position="105"/>
    </location>
</feature>
<feature type="transmembrane region" description="Helical" evidence="11">
    <location>
        <begin position="278"/>
        <end position="297"/>
    </location>
</feature>
<evidence type="ECO:0000256" key="10">
    <source>
        <dbReference type="ARBA" id="ARBA00049506"/>
    </source>
</evidence>
<keyword evidence="13" id="KW-1185">Reference proteome</keyword>
<accession>A0AAV2HGG3</accession>
<evidence type="ECO:0000256" key="3">
    <source>
        <dbReference type="ARBA" id="ARBA00011964"/>
    </source>
</evidence>
<keyword evidence="6 11" id="KW-0812">Transmembrane</keyword>
<keyword evidence="7" id="KW-0256">Endoplasmic reticulum</keyword>
<evidence type="ECO:0000256" key="6">
    <source>
        <dbReference type="ARBA" id="ARBA00022692"/>
    </source>
</evidence>
<evidence type="ECO:0000256" key="2">
    <source>
        <dbReference type="ARBA" id="ARBA00004922"/>
    </source>
</evidence>
<evidence type="ECO:0000256" key="7">
    <source>
        <dbReference type="ARBA" id="ARBA00022824"/>
    </source>
</evidence>
<dbReference type="Pfam" id="PF05208">
    <property type="entry name" value="ALG3"/>
    <property type="match status" value="1"/>
</dbReference>
<evidence type="ECO:0000256" key="1">
    <source>
        <dbReference type="ARBA" id="ARBA00004477"/>
    </source>
</evidence>
<keyword evidence="5" id="KW-0808">Transferase</keyword>
<dbReference type="GO" id="GO:0005789">
    <property type="term" value="C:endoplasmic reticulum membrane"/>
    <property type="evidence" value="ECO:0007669"/>
    <property type="project" value="UniProtKB-SubCell"/>
</dbReference>
<keyword evidence="9 11" id="KW-0472">Membrane</keyword>
<evidence type="ECO:0000256" key="4">
    <source>
        <dbReference type="ARBA" id="ARBA00022676"/>
    </source>
</evidence>
<organism evidence="12 13">
    <name type="scientific">Lymnaea stagnalis</name>
    <name type="common">Great pond snail</name>
    <name type="synonym">Helix stagnalis</name>
    <dbReference type="NCBI Taxonomy" id="6523"/>
    <lineage>
        <taxon>Eukaryota</taxon>
        <taxon>Metazoa</taxon>
        <taxon>Spiralia</taxon>
        <taxon>Lophotrochozoa</taxon>
        <taxon>Mollusca</taxon>
        <taxon>Gastropoda</taxon>
        <taxon>Heterobranchia</taxon>
        <taxon>Euthyneura</taxon>
        <taxon>Panpulmonata</taxon>
        <taxon>Hygrophila</taxon>
        <taxon>Lymnaeoidea</taxon>
        <taxon>Lymnaeidae</taxon>
        <taxon>Lymnaea</taxon>
    </lineage>
</organism>
<feature type="transmembrane region" description="Helical" evidence="11">
    <location>
        <begin position="31"/>
        <end position="52"/>
    </location>
</feature>
<protein>
    <recommendedName>
        <fullName evidence="3">dolichyl-P-Man:Man5GlcNAc2-PP-dolichol alpha-1,3-mannosyltransferase</fullName>
        <ecNumber evidence="3">2.4.1.258</ecNumber>
    </recommendedName>
</protein>
<evidence type="ECO:0000313" key="13">
    <source>
        <dbReference type="Proteomes" id="UP001497497"/>
    </source>
</evidence>
<reference evidence="12 13" key="1">
    <citation type="submission" date="2024-04" db="EMBL/GenBank/DDBJ databases">
        <authorList>
            <consortium name="Genoscope - CEA"/>
            <person name="William W."/>
        </authorList>
    </citation>
    <scope>NUCLEOTIDE SEQUENCE [LARGE SCALE GENOMIC DNA]</scope>
</reference>
<feature type="transmembrane region" description="Helical" evidence="11">
    <location>
        <begin position="111"/>
        <end position="130"/>
    </location>
</feature>
<dbReference type="EMBL" id="CAXITT010000115">
    <property type="protein sequence ID" value="CAL1532391.1"/>
    <property type="molecule type" value="Genomic_DNA"/>
</dbReference>
<comment type="caution">
    <text evidence="12">The sequence shown here is derived from an EMBL/GenBank/DDBJ whole genome shotgun (WGS) entry which is preliminary data.</text>
</comment>
<keyword evidence="8 11" id="KW-1133">Transmembrane helix</keyword>
<comment type="catalytic activity">
    <reaction evidence="10">
        <text>an alpha-D-Man-(1-&gt;2)-alpha-D-Man-(1-&gt;2)-alpha-D-Man-(1-&gt;3)-[alpha-D-Man-(1-&gt;6)]-beta-D-Man-(1-&gt;4)-beta-D-GlcNAc-(1-&gt;4)-alpha-D-GlcNAc-diphospho-di-trans,poly-cis-dolichol + a di-trans,poly-cis-dolichyl beta-D-mannosyl phosphate = an alpha-D-Man-(1-&gt;2)-alpha-D-Man-(1-&gt;2)-alpha-D-Man-(1-&gt;3)-[alpha-D-Man-(1-&gt;3)-alpha-D-Man-(1-&gt;6)]-beta-D-Man-(1-&gt;4)-beta-D-GlcNAc-(1-&gt;4)-alpha-D-GlcNAc-diphospho-di-trans,poly-cis-dolichol + a di-trans,poly-cis-dolichyl phosphate + H(+)</text>
        <dbReference type="Rhea" id="RHEA:29527"/>
        <dbReference type="Rhea" id="RHEA-COMP:19498"/>
        <dbReference type="Rhea" id="RHEA-COMP:19501"/>
        <dbReference type="Rhea" id="RHEA-COMP:19516"/>
        <dbReference type="Rhea" id="RHEA-COMP:19517"/>
        <dbReference type="ChEBI" id="CHEBI:15378"/>
        <dbReference type="ChEBI" id="CHEBI:57683"/>
        <dbReference type="ChEBI" id="CHEBI:58211"/>
        <dbReference type="ChEBI" id="CHEBI:132515"/>
        <dbReference type="ChEBI" id="CHEBI:132516"/>
        <dbReference type="EC" id="2.4.1.258"/>
    </reaction>
    <physiologicalReaction direction="left-to-right" evidence="10">
        <dbReference type="Rhea" id="RHEA:29528"/>
    </physiologicalReaction>
</comment>
<dbReference type="PANTHER" id="PTHR12646:SF0">
    <property type="entry name" value="DOL-P-MAN:MAN(5)GLCNAC(2)-PP-DOL ALPHA-1,3-MANNOSYLTRANSFERASE"/>
    <property type="match status" value="1"/>
</dbReference>